<gene>
    <name evidence="2" type="ORF">GCM10014715_77270</name>
</gene>
<comment type="caution">
    <text evidence="2">The sequence shown here is derived from an EMBL/GenBank/DDBJ whole genome shotgun (WGS) entry which is preliminary data.</text>
</comment>
<organism evidence="2 3">
    <name type="scientific">Streptomyces spiralis</name>
    <dbReference type="NCBI Taxonomy" id="66376"/>
    <lineage>
        <taxon>Bacteria</taxon>
        <taxon>Bacillati</taxon>
        <taxon>Actinomycetota</taxon>
        <taxon>Actinomycetes</taxon>
        <taxon>Kitasatosporales</taxon>
        <taxon>Streptomycetaceae</taxon>
        <taxon>Streptomyces</taxon>
    </lineage>
</organism>
<feature type="region of interest" description="Disordered" evidence="1">
    <location>
        <begin position="1"/>
        <end position="144"/>
    </location>
</feature>
<accession>A0A919AHM3</accession>
<feature type="compositionally biased region" description="Low complexity" evidence="1">
    <location>
        <begin position="86"/>
        <end position="99"/>
    </location>
</feature>
<keyword evidence="3" id="KW-1185">Reference proteome</keyword>
<reference evidence="2" key="2">
    <citation type="submission" date="2020-09" db="EMBL/GenBank/DDBJ databases">
        <authorList>
            <person name="Sun Q."/>
            <person name="Ohkuma M."/>
        </authorList>
    </citation>
    <scope>NUCLEOTIDE SEQUENCE</scope>
    <source>
        <strain evidence="2">JCM 3302</strain>
    </source>
</reference>
<evidence type="ECO:0000313" key="3">
    <source>
        <dbReference type="Proteomes" id="UP000641386"/>
    </source>
</evidence>
<dbReference type="EMBL" id="BNBC01000057">
    <property type="protein sequence ID" value="GHF10047.1"/>
    <property type="molecule type" value="Genomic_DNA"/>
</dbReference>
<dbReference type="Proteomes" id="UP000641386">
    <property type="component" value="Unassembled WGS sequence"/>
</dbReference>
<dbReference type="AlphaFoldDB" id="A0A919AHM3"/>
<reference evidence="2" key="1">
    <citation type="journal article" date="2014" name="Int. J. Syst. Evol. Microbiol.">
        <title>Complete genome sequence of Corynebacterium casei LMG S-19264T (=DSM 44701T), isolated from a smear-ripened cheese.</title>
        <authorList>
            <consortium name="US DOE Joint Genome Institute (JGI-PGF)"/>
            <person name="Walter F."/>
            <person name="Albersmeier A."/>
            <person name="Kalinowski J."/>
            <person name="Ruckert C."/>
        </authorList>
    </citation>
    <scope>NUCLEOTIDE SEQUENCE</scope>
    <source>
        <strain evidence="2">JCM 3302</strain>
    </source>
</reference>
<sequence>MVWSDREEQSGADQYNDGGGEVDPESHGFRPAVAKDYQSVGERDEWHADHEPRLGTGAREGKEGKADQPEGAVPEPLDRRAGGGVAARAGRDAVAGRGCPPRPERRAARAALGARGTGSARCAQDASSTRHGQHEVRGARCWKR</sequence>
<evidence type="ECO:0000256" key="1">
    <source>
        <dbReference type="SAM" id="MobiDB-lite"/>
    </source>
</evidence>
<feature type="compositionally biased region" description="Low complexity" evidence="1">
    <location>
        <begin position="109"/>
        <end position="121"/>
    </location>
</feature>
<evidence type="ECO:0000313" key="2">
    <source>
        <dbReference type="EMBL" id="GHF10047.1"/>
    </source>
</evidence>
<feature type="compositionally biased region" description="Basic and acidic residues" evidence="1">
    <location>
        <begin position="41"/>
        <end position="68"/>
    </location>
</feature>
<name>A0A919AHM3_9ACTN</name>
<proteinExistence type="predicted"/>
<protein>
    <submittedName>
        <fullName evidence="2">Uncharacterized protein</fullName>
    </submittedName>
</protein>